<dbReference type="InterPro" id="IPR015422">
    <property type="entry name" value="PyrdxlP-dep_Trfase_small"/>
</dbReference>
<dbReference type="Gene3D" id="3.90.1150.10">
    <property type="entry name" value="Aspartate Aminotransferase, domain 1"/>
    <property type="match status" value="1"/>
</dbReference>
<evidence type="ECO:0000256" key="4">
    <source>
        <dbReference type="ARBA" id="ARBA00022898"/>
    </source>
</evidence>
<accession>A0A8K0SU43</accession>
<sequence>MENRASSLEKRFSFLLENREKKSKLRRLTGLGAGMVDFSSNSYLSLSDQPTIRKNYLSLLETYGTTSLQAKSLSLIGSGGSRLLDGNSDFAETLEYTIAEFHGGPAALLFNSGFDANVGLFSSVPQPGDIIVYDELIHASVHDGMRLSRATEKVGFRHNSVFESLEDQTSSTKSLDAVLEHLTSGGAREDVLLGKRNVFVAIEGIYSMDGDTSPLKDIFTCVEARLPRGNGYIIIDEAHSTGVLGDQGRGLVCELGLEDKIFARVHTFGKAMGCSGAAVISSQTTRLYLINYARSLIYTTAMPFLSLASIRIAYEFLSRGYAESLLGHLKELVDYTFQSLLALCANSDTGILRVEKRRSWSPIIPIFTTEPRSLAKYCQEQGFMVRPIVAPTVPLGTERVRVCLHVANTTYQIDGLLEAIKHWVQENSGTFSHASHDERRNLCSLDVKPKL</sequence>
<dbReference type="EMBL" id="JAGPNK010000008">
    <property type="protein sequence ID" value="KAH7317004.1"/>
    <property type="molecule type" value="Genomic_DNA"/>
</dbReference>
<evidence type="ECO:0000256" key="2">
    <source>
        <dbReference type="ARBA" id="ARBA00010008"/>
    </source>
</evidence>
<comment type="caution">
    <text evidence="6">The sequence shown here is derived from an EMBL/GenBank/DDBJ whole genome shotgun (WGS) entry which is preliminary data.</text>
</comment>
<dbReference type="AlphaFoldDB" id="A0A8K0SU43"/>
<dbReference type="Pfam" id="PF00155">
    <property type="entry name" value="Aminotran_1_2"/>
    <property type="match status" value="1"/>
</dbReference>
<comment type="similarity">
    <text evidence="2">Belongs to the class-II pyridoxal-phosphate-dependent aminotransferase family. BioF subfamily.</text>
</comment>
<dbReference type="GO" id="GO:0009102">
    <property type="term" value="P:biotin biosynthetic process"/>
    <property type="evidence" value="ECO:0007669"/>
    <property type="project" value="TreeGrafter"/>
</dbReference>
<dbReference type="Proteomes" id="UP000813444">
    <property type="component" value="Unassembled WGS sequence"/>
</dbReference>
<dbReference type="InterPro" id="IPR050087">
    <property type="entry name" value="AON_synthase_class-II"/>
</dbReference>
<dbReference type="PANTHER" id="PTHR13693">
    <property type="entry name" value="CLASS II AMINOTRANSFERASE/8-AMINO-7-OXONONANOATE SYNTHASE"/>
    <property type="match status" value="1"/>
</dbReference>
<gene>
    <name evidence="6" type="ORF">B0I35DRAFT_355191</name>
</gene>
<evidence type="ECO:0000313" key="6">
    <source>
        <dbReference type="EMBL" id="KAH7317004.1"/>
    </source>
</evidence>
<dbReference type="GO" id="GO:0030170">
    <property type="term" value="F:pyridoxal phosphate binding"/>
    <property type="evidence" value="ECO:0007669"/>
    <property type="project" value="InterPro"/>
</dbReference>
<dbReference type="Gene3D" id="3.40.640.10">
    <property type="entry name" value="Type I PLP-dependent aspartate aminotransferase-like (Major domain)"/>
    <property type="match status" value="1"/>
</dbReference>
<evidence type="ECO:0000313" key="7">
    <source>
        <dbReference type="Proteomes" id="UP000813444"/>
    </source>
</evidence>
<evidence type="ECO:0000259" key="5">
    <source>
        <dbReference type="Pfam" id="PF00155"/>
    </source>
</evidence>
<reference evidence="6" key="1">
    <citation type="journal article" date="2021" name="Nat. Commun.">
        <title>Genetic determinants of endophytism in the Arabidopsis root mycobiome.</title>
        <authorList>
            <person name="Mesny F."/>
            <person name="Miyauchi S."/>
            <person name="Thiergart T."/>
            <person name="Pickel B."/>
            <person name="Atanasova L."/>
            <person name="Karlsson M."/>
            <person name="Huettel B."/>
            <person name="Barry K.W."/>
            <person name="Haridas S."/>
            <person name="Chen C."/>
            <person name="Bauer D."/>
            <person name="Andreopoulos W."/>
            <person name="Pangilinan J."/>
            <person name="LaButti K."/>
            <person name="Riley R."/>
            <person name="Lipzen A."/>
            <person name="Clum A."/>
            <person name="Drula E."/>
            <person name="Henrissat B."/>
            <person name="Kohler A."/>
            <person name="Grigoriev I.V."/>
            <person name="Martin F.M."/>
            <person name="Hacquard S."/>
        </authorList>
    </citation>
    <scope>NUCLEOTIDE SEQUENCE</scope>
    <source>
        <strain evidence="6">MPI-CAGE-CH-0235</strain>
    </source>
</reference>
<name>A0A8K0SU43_9HYPO</name>
<feature type="domain" description="Aminotransferase class I/classII large" evidence="5">
    <location>
        <begin position="35"/>
        <end position="420"/>
    </location>
</feature>
<keyword evidence="3" id="KW-0808">Transferase</keyword>
<dbReference type="SUPFAM" id="SSF53383">
    <property type="entry name" value="PLP-dependent transferases"/>
    <property type="match status" value="1"/>
</dbReference>
<evidence type="ECO:0000256" key="3">
    <source>
        <dbReference type="ARBA" id="ARBA00022679"/>
    </source>
</evidence>
<proteinExistence type="inferred from homology"/>
<keyword evidence="7" id="KW-1185">Reference proteome</keyword>
<dbReference type="InterPro" id="IPR004839">
    <property type="entry name" value="Aminotransferase_I/II_large"/>
</dbReference>
<keyword evidence="6" id="KW-0032">Aminotransferase</keyword>
<keyword evidence="4" id="KW-0663">Pyridoxal phosphate</keyword>
<dbReference type="InterPro" id="IPR015424">
    <property type="entry name" value="PyrdxlP-dep_Trfase"/>
</dbReference>
<dbReference type="GO" id="GO:0008483">
    <property type="term" value="F:transaminase activity"/>
    <property type="evidence" value="ECO:0007669"/>
    <property type="project" value="UniProtKB-KW"/>
</dbReference>
<dbReference type="InterPro" id="IPR015421">
    <property type="entry name" value="PyrdxlP-dep_Trfase_major"/>
</dbReference>
<dbReference type="OrthoDB" id="2382073at2759"/>
<protein>
    <submittedName>
        <fullName evidence="6">Aminotransferase</fullName>
    </submittedName>
</protein>
<evidence type="ECO:0000256" key="1">
    <source>
        <dbReference type="ARBA" id="ARBA00001933"/>
    </source>
</evidence>
<organism evidence="6 7">
    <name type="scientific">Stachybotrys elegans</name>
    <dbReference type="NCBI Taxonomy" id="80388"/>
    <lineage>
        <taxon>Eukaryota</taxon>
        <taxon>Fungi</taxon>
        <taxon>Dikarya</taxon>
        <taxon>Ascomycota</taxon>
        <taxon>Pezizomycotina</taxon>
        <taxon>Sordariomycetes</taxon>
        <taxon>Hypocreomycetidae</taxon>
        <taxon>Hypocreales</taxon>
        <taxon>Stachybotryaceae</taxon>
        <taxon>Stachybotrys</taxon>
    </lineage>
</organism>
<comment type="cofactor">
    <cofactor evidence="1">
        <name>pyridoxal 5'-phosphate</name>
        <dbReference type="ChEBI" id="CHEBI:597326"/>
    </cofactor>
</comment>
<dbReference type="PANTHER" id="PTHR13693:SF77">
    <property type="entry name" value="8-AMINO-7-OXONONANOATE SYNTHASE"/>
    <property type="match status" value="1"/>
</dbReference>